<dbReference type="Gene3D" id="2.80.10.50">
    <property type="match status" value="2"/>
</dbReference>
<evidence type="ECO:0000313" key="6">
    <source>
        <dbReference type="Proteomes" id="UP001066276"/>
    </source>
</evidence>
<evidence type="ECO:0000256" key="1">
    <source>
        <dbReference type="ARBA" id="ARBA00004496"/>
    </source>
</evidence>
<evidence type="ECO:0000256" key="2">
    <source>
        <dbReference type="ARBA" id="ARBA00022490"/>
    </source>
</evidence>
<dbReference type="AlphaFoldDB" id="A0AAV7SEU2"/>
<keyword evidence="2" id="KW-0963">Cytoplasm</keyword>
<dbReference type="InterPro" id="IPR022768">
    <property type="entry name" value="Fascin-like_dom"/>
</dbReference>
<dbReference type="Pfam" id="PF06268">
    <property type="entry name" value="Fascin"/>
    <property type="match status" value="1"/>
</dbReference>
<dbReference type="InterPro" id="IPR008999">
    <property type="entry name" value="Actin-crosslinking"/>
</dbReference>
<keyword evidence="3" id="KW-0009">Actin-binding</keyword>
<dbReference type="SUPFAM" id="SSF50405">
    <property type="entry name" value="Actin-crosslinking proteins"/>
    <property type="match status" value="2"/>
</dbReference>
<name>A0AAV7SEU2_PLEWA</name>
<accession>A0AAV7SEU2</accession>
<keyword evidence="6" id="KW-1185">Reference proteome</keyword>
<dbReference type="GO" id="GO:0051015">
    <property type="term" value="F:actin filament binding"/>
    <property type="evidence" value="ECO:0007669"/>
    <property type="project" value="InterPro"/>
</dbReference>
<reference evidence="5" key="1">
    <citation type="journal article" date="2022" name="bioRxiv">
        <title>Sequencing and chromosome-scale assembly of the giantPleurodeles waltlgenome.</title>
        <authorList>
            <person name="Brown T."/>
            <person name="Elewa A."/>
            <person name="Iarovenko S."/>
            <person name="Subramanian E."/>
            <person name="Araus A.J."/>
            <person name="Petzold A."/>
            <person name="Susuki M."/>
            <person name="Suzuki K.-i.T."/>
            <person name="Hayashi T."/>
            <person name="Toyoda A."/>
            <person name="Oliveira C."/>
            <person name="Osipova E."/>
            <person name="Leigh N.D."/>
            <person name="Simon A."/>
            <person name="Yun M.H."/>
        </authorList>
    </citation>
    <scope>NUCLEOTIDE SEQUENCE</scope>
    <source>
        <strain evidence="5">20211129_DDA</strain>
        <tissue evidence="5">Liver</tissue>
    </source>
</reference>
<evidence type="ECO:0000313" key="5">
    <source>
        <dbReference type="EMBL" id="KAJ1162652.1"/>
    </source>
</evidence>
<organism evidence="5 6">
    <name type="scientific">Pleurodeles waltl</name>
    <name type="common">Iberian ribbed newt</name>
    <dbReference type="NCBI Taxonomy" id="8319"/>
    <lineage>
        <taxon>Eukaryota</taxon>
        <taxon>Metazoa</taxon>
        <taxon>Chordata</taxon>
        <taxon>Craniata</taxon>
        <taxon>Vertebrata</taxon>
        <taxon>Euteleostomi</taxon>
        <taxon>Amphibia</taxon>
        <taxon>Batrachia</taxon>
        <taxon>Caudata</taxon>
        <taxon>Salamandroidea</taxon>
        <taxon>Salamandridae</taxon>
        <taxon>Pleurodelinae</taxon>
        <taxon>Pleurodeles</taxon>
    </lineage>
</organism>
<dbReference type="Proteomes" id="UP001066276">
    <property type="component" value="Chromosome 4_2"/>
</dbReference>
<gene>
    <name evidence="5" type="ORF">NDU88_003120</name>
</gene>
<evidence type="ECO:0000259" key="4">
    <source>
        <dbReference type="Pfam" id="PF06268"/>
    </source>
</evidence>
<dbReference type="GO" id="GO:0005737">
    <property type="term" value="C:cytoplasm"/>
    <property type="evidence" value="ECO:0007669"/>
    <property type="project" value="UniProtKB-SubCell"/>
</dbReference>
<feature type="domain" description="Fascin-like" evidence="4">
    <location>
        <begin position="75"/>
        <end position="172"/>
    </location>
</feature>
<comment type="caution">
    <text evidence="5">The sequence shown here is derived from an EMBL/GenBank/DDBJ whole genome shotgun (WGS) entry which is preliminary data.</text>
</comment>
<evidence type="ECO:0000256" key="3">
    <source>
        <dbReference type="ARBA" id="ARBA00023203"/>
    </source>
</evidence>
<protein>
    <recommendedName>
        <fullName evidence="4">Fascin-like domain-containing protein</fullName>
    </recommendedName>
</protein>
<sequence>MANGNCEEADSAFKVWWHSGKIYLCASNGAYLTVQPVGLIVTCSMVPGPDEEFVLRLSNRAYLLLRSRYGYIGTSVCQGDLQCNQPDPLTIEMTQCRQGTYHFGVQGGRFWQVQPNGKITVEGQCPLNFYIEIRGDNFLAVMAPNGYYLRADQCGTLVADSEEITRDCLWEF</sequence>
<dbReference type="EMBL" id="JANPWB010000008">
    <property type="protein sequence ID" value="KAJ1162652.1"/>
    <property type="molecule type" value="Genomic_DNA"/>
</dbReference>
<proteinExistence type="predicted"/>
<comment type="subcellular location">
    <subcellularLocation>
        <location evidence="1">Cytoplasm</location>
    </subcellularLocation>
</comment>
<dbReference type="GO" id="GO:0030674">
    <property type="term" value="F:protein-macromolecule adaptor activity"/>
    <property type="evidence" value="ECO:0007669"/>
    <property type="project" value="InterPro"/>
</dbReference>